<dbReference type="GO" id="GO:0008270">
    <property type="term" value="F:zinc ion binding"/>
    <property type="evidence" value="ECO:0007669"/>
    <property type="project" value="InterPro"/>
</dbReference>
<sequence>MKETMKEVVVIAPHKVEVREVPVPVPGDNEVLIEMKSAGVCGSDHHIYHGSNPCSTYPRIPGHENAGIVAKVGKDVNNVKVGDHVIVDLIHTCGECYQCRIGRKNVCEHVAVRGSGADGGWREYFTAPAHEVYKIDSSVSWEDAALVEPYAIGAHCTARGRVVPEDIVLILGTGTIGSIILQTCKAKGCKTVICADISDSSLERAKGYGADYVVNTKKENLAEAIQKITEGHGVTIAFDSACFPGSLTMIMEPGIVCNAGRVVPMGFCTAPEQITQAMINQRELDIIGSRMSCFQFEPTIKRMEEKAFDTRGIATTFIKFSEIEKVFHYMDHPEPEVKKMVILFE</sequence>
<dbReference type="Proteomes" id="UP000824056">
    <property type="component" value="Unassembled WGS sequence"/>
</dbReference>
<dbReference type="EMBL" id="DXBG01000225">
    <property type="protein sequence ID" value="HIZ66124.1"/>
    <property type="molecule type" value="Genomic_DNA"/>
</dbReference>
<dbReference type="Pfam" id="PF00107">
    <property type="entry name" value="ADH_zinc_N"/>
    <property type="match status" value="1"/>
</dbReference>
<dbReference type="SMART" id="SM00829">
    <property type="entry name" value="PKS_ER"/>
    <property type="match status" value="1"/>
</dbReference>
<dbReference type="InterPro" id="IPR020843">
    <property type="entry name" value="ER"/>
</dbReference>
<dbReference type="InterPro" id="IPR050129">
    <property type="entry name" value="Zn_alcohol_dh"/>
</dbReference>
<dbReference type="InterPro" id="IPR013154">
    <property type="entry name" value="ADH-like_N"/>
</dbReference>
<feature type="domain" description="Enoyl reductase (ER)" evidence="5">
    <location>
        <begin position="11"/>
        <end position="343"/>
    </location>
</feature>
<evidence type="ECO:0000313" key="7">
    <source>
        <dbReference type="Proteomes" id="UP000824056"/>
    </source>
</evidence>
<dbReference type="GO" id="GO:0016491">
    <property type="term" value="F:oxidoreductase activity"/>
    <property type="evidence" value="ECO:0007669"/>
    <property type="project" value="UniProtKB-KW"/>
</dbReference>
<organism evidence="6 7">
    <name type="scientific">Candidatus Blautia pullicola</name>
    <dbReference type="NCBI Taxonomy" id="2838498"/>
    <lineage>
        <taxon>Bacteria</taxon>
        <taxon>Bacillati</taxon>
        <taxon>Bacillota</taxon>
        <taxon>Clostridia</taxon>
        <taxon>Lachnospirales</taxon>
        <taxon>Lachnospiraceae</taxon>
        <taxon>Blautia</taxon>
    </lineage>
</organism>
<dbReference type="PANTHER" id="PTHR43401:SF2">
    <property type="entry name" value="L-THREONINE 3-DEHYDROGENASE"/>
    <property type="match status" value="1"/>
</dbReference>
<dbReference type="AlphaFoldDB" id="A0A9D2FRN5"/>
<evidence type="ECO:0000256" key="2">
    <source>
        <dbReference type="ARBA" id="ARBA00022833"/>
    </source>
</evidence>
<dbReference type="SUPFAM" id="SSF51735">
    <property type="entry name" value="NAD(P)-binding Rossmann-fold domains"/>
    <property type="match status" value="1"/>
</dbReference>
<dbReference type="PANTHER" id="PTHR43401">
    <property type="entry name" value="L-THREONINE 3-DEHYDROGENASE"/>
    <property type="match status" value="1"/>
</dbReference>
<gene>
    <name evidence="6" type="ORF">H9809_09550</name>
</gene>
<reference evidence="6" key="1">
    <citation type="journal article" date="2021" name="PeerJ">
        <title>Extensive microbial diversity within the chicken gut microbiome revealed by metagenomics and culture.</title>
        <authorList>
            <person name="Gilroy R."/>
            <person name="Ravi A."/>
            <person name="Getino M."/>
            <person name="Pursley I."/>
            <person name="Horton D.L."/>
            <person name="Alikhan N.F."/>
            <person name="Baker D."/>
            <person name="Gharbi K."/>
            <person name="Hall N."/>
            <person name="Watson M."/>
            <person name="Adriaenssens E.M."/>
            <person name="Foster-Nyarko E."/>
            <person name="Jarju S."/>
            <person name="Secka A."/>
            <person name="Antonio M."/>
            <person name="Oren A."/>
            <person name="Chaudhuri R.R."/>
            <person name="La Ragione R."/>
            <person name="Hildebrand F."/>
            <person name="Pallen M.J."/>
        </authorList>
    </citation>
    <scope>NUCLEOTIDE SEQUENCE</scope>
    <source>
        <strain evidence="6">1068</strain>
    </source>
</reference>
<dbReference type="SUPFAM" id="SSF50129">
    <property type="entry name" value="GroES-like"/>
    <property type="match status" value="1"/>
</dbReference>
<reference evidence="6" key="2">
    <citation type="submission" date="2021-04" db="EMBL/GenBank/DDBJ databases">
        <authorList>
            <person name="Gilroy R."/>
        </authorList>
    </citation>
    <scope>NUCLEOTIDE SEQUENCE</scope>
    <source>
        <strain evidence="6">1068</strain>
    </source>
</reference>
<keyword evidence="1 4" id="KW-0479">Metal-binding</keyword>
<dbReference type="InterPro" id="IPR013149">
    <property type="entry name" value="ADH-like_C"/>
</dbReference>
<dbReference type="InterPro" id="IPR002328">
    <property type="entry name" value="ADH_Zn_CS"/>
</dbReference>
<evidence type="ECO:0000256" key="3">
    <source>
        <dbReference type="ARBA" id="ARBA00023002"/>
    </source>
</evidence>
<evidence type="ECO:0000259" key="5">
    <source>
        <dbReference type="SMART" id="SM00829"/>
    </source>
</evidence>
<evidence type="ECO:0000313" key="6">
    <source>
        <dbReference type="EMBL" id="HIZ66124.1"/>
    </source>
</evidence>
<dbReference type="Pfam" id="PF08240">
    <property type="entry name" value="ADH_N"/>
    <property type="match status" value="1"/>
</dbReference>
<comment type="cofactor">
    <cofactor evidence="4">
        <name>Zn(2+)</name>
        <dbReference type="ChEBI" id="CHEBI:29105"/>
    </cofactor>
</comment>
<comment type="similarity">
    <text evidence="4">Belongs to the zinc-containing alcohol dehydrogenase family.</text>
</comment>
<proteinExistence type="inferred from homology"/>
<dbReference type="InterPro" id="IPR036291">
    <property type="entry name" value="NAD(P)-bd_dom_sf"/>
</dbReference>
<name>A0A9D2FRN5_9FIRM</name>
<comment type="caution">
    <text evidence="6">The sequence shown here is derived from an EMBL/GenBank/DDBJ whole genome shotgun (WGS) entry which is preliminary data.</text>
</comment>
<keyword evidence="3" id="KW-0560">Oxidoreductase</keyword>
<protein>
    <submittedName>
        <fullName evidence="6">Alcohol dehydrogenase catalytic domain-containing protein</fullName>
    </submittedName>
</protein>
<keyword evidence="2 4" id="KW-0862">Zinc</keyword>
<dbReference type="InterPro" id="IPR011032">
    <property type="entry name" value="GroES-like_sf"/>
</dbReference>
<dbReference type="Gene3D" id="3.40.50.720">
    <property type="entry name" value="NAD(P)-binding Rossmann-like Domain"/>
    <property type="match status" value="1"/>
</dbReference>
<evidence type="ECO:0000256" key="4">
    <source>
        <dbReference type="RuleBase" id="RU361277"/>
    </source>
</evidence>
<dbReference type="Gene3D" id="3.90.180.10">
    <property type="entry name" value="Medium-chain alcohol dehydrogenases, catalytic domain"/>
    <property type="match status" value="1"/>
</dbReference>
<evidence type="ECO:0000256" key="1">
    <source>
        <dbReference type="ARBA" id="ARBA00022723"/>
    </source>
</evidence>
<dbReference type="PROSITE" id="PS00059">
    <property type="entry name" value="ADH_ZINC"/>
    <property type="match status" value="1"/>
</dbReference>
<accession>A0A9D2FRN5</accession>